<accession>A0A8H4UK68</accession>
<gene>
    <name evidence="2" type="ORF">FZEAL_5588</name>
</gene>
<feature type="non-terminal residue" evidence="2">
    <location>
        <position position="142"/>
    </location>
</feature>
<feature type="region of interest" description="Disordered" evidence="1">
    <location>
        <begin position="1"/>
        <end position="26"/>
    </location>
</feature>
<comment type="caution">
    <text evidence="2">The sequence shown here is derived from an EMBL/GenBank/DDBJ whole genome shotgun (WGS) entry which is preliminary data.</text>
</comment>
<dbReference type="AlphaFoldDB" id="A0A8H4UK68"/>
<dbReference type="EMBL" id="JABEYC010000408">
    <property type="protein sequence ID" value="KAF4977962.1"/>
    <property type="molecule type" value="Genomic_DNA"/>
</dbReference>
<dbReference type="Proteomes" id="UP000635477">
    <property type="component" value="Unassembled WGS sequence"/>
</dbReference>
<keyword evidence="3" id="KW-1185">Reference proteome</keyword>
<proteinExistence type="predicted"/>
<sequence>MTKEESNAQKSAEAADDDEPDECRGPFRRYRDKRIFSTGCAAPPPLPIPPLLSHNVRLSPGPPHGPEAAHQRESLNCPLTALFHRGSPRREARFRCLELLLMDVEQQGRCHYHYGEEGRRLFWLRDLEARDLEARDLEARDL</sequence>
<name>A0A8H4UK68_9HYPO</name>
<feature type="region of interest" description="Disordered" evidence="1">
    <location>
        <begin position="51"/>
        <end position="71"/>
    </location>
</feature>
<protein>
    <submittedName>
        <fullName evidence="2">Uncharacterized protein</fullName>
    </submittedName>
</protein>
<organism evidence="2 3">
    <name type="scientific">Fusarium zealandicum</name>
    <dbReference type="NCBI Taxonomy" id="1053134"/>
    <lineage>
        <taxon>Eukaryota</taxon>
        <taxon>Fungi</taxon>
        <taxon>Dikarya</taxon>
        <taxon>Ascomycota</taxon>
        <taxon>Pezizomycotina</taxon>
        <taxon>Sordariomycetes</taxon>
        <taxon>Hypocreomycetidae</taxon>
        <taxon>Hypocreales</taxon>
        <taxon>Nectriaceae</taxon>
        <taxon>Fusarium</taxon>
        <taxon>Fusarium staphyleae species complex</taxon>
    </lineage>
</organism>
<reference evidence="2" key="1">
    <citation type="journal article" date="2020" name="BMC Genomics">
        <title>Correction to: Identification and distribution of gene clusters required for synthesis of sphingolipid metabolism inhibitors in diverse species of the filamentous fungus Fusarium.</title>
        <authorList>
            <person name="Kim H.S."/>
            <person name="Lohmar J.M."/>
            <person name="Busman M."/>
            <person name="Brown D.W."/>
            <person name="Naumann T.A."/>
            <person name="Divon H.H."/>
            <person name="Lysoe E."/>
            <person name="Uhlig S."/>
            <person name="Proctor R.H."/>
        </authorList>
    </citation>
    <scope>NUCLEOTIDE SEQUENCE</scope>
    <source>
        <strain evidence="2">NRRL 22465</strain>
    </source>
</reference>
<reference evidence="2" key="2">
    <citation type="submission" date="2020-05" db="EMBL/GenBank/DDBJ databases">
        <authorList>
            <person name="Kim H.-S."/>
            <person name="Proctor R.H."/>
            <person name="Brown D.W."/>
        </authorList>
    </citation>
    <scope>NUCLEOTIDE SEQUENCE</scope>
    <source>
        <strain evidence="2">NRRL 22465</strain>
    </source>
</reference>
<evidence type="ECO:0000313" key="3">
    <source>
        <dbReference type="Proteomes" id="UP000635477"/>
    </source>
</evidence>
<evidence type="ECO:0000313" key="2">
    <source>
        <dbReference type="EMBL" id="KAF4977962.1"/>
    </source>
</evidence>
<evidence type="ECO:0000256" key="1">
    <source>
        <dbReference type="SAM" id="MobiDB-lite"/>
    </source>
</evidence>